<dbReference type="Gene3D" id="3.10.450.130">
    <property type="entry name" value="folded 79 residue fragment of lin0334 like domains"/>
    <property type="match status" value="1"/>
</dbReference>
<dbReference type="Proteomes" id="UP000721045">
    <property type="component" value="Unassembled WGS sequence"/>
</dbReference>
<proteinExistence type="predicted"/>
<gene>
    <name evidence="1" type="ORF">HXO88_01250</name>
</gene>
<comment type="caution">
    <text evidence="1">The sequence shown here is derived from an EMBL/GenBank/DDBJ whole genome shotgun (WGS) entry which is preliminary data.</text>
</comment>
<organism evidence="1 2">
    <name type="scientific">Streptococcus intermedius</name>
    <dbReference type="NCBI Taxonomy" id="1338"/>
    <lineage>
        <taxon>Bacteria</taxon>
        <taxon>Bacillati</taxon>
        <taxon>Bacillota</taxon>
        <taxon>Bacilli</taxon>
        <taxon>Lactobacillales</taxon>
        <taxon>Streptococcaceae</taxon>
        <taxon>Streptococcus</taxon>
        <taxon>Streptococcus anginosus group</taxon>
    </lineage>
</organism>
<evidence type="ECO:0000313" key="2">
    <source>
        <dbReference type="Proteomes" id="UP000721045"/>
    </source>
</evidence>
<evidence type="ECO:0000313" key="1">
    <source>
        <dbReference type="EMBL" id="MBF1712356.1"/>
    </source>
</evidence>
<protein>
    <submittedName>
        <fullName evidence="1">DUF1310 family protein</fullName>
    </submittedName>
</protein>
<dbReference type="AlphaFoldDB" id="A0A930WFX2"/>
<name>A0A930WFX2_STRIT</name>
<dbReference type="InterPro" id="IPR010738">
    <property type="entry name" value="DUF1310"/>
</dbReference>
<reference evidence="1" key="1">
    <citation type="submission" date="2020-04" db="EMBL/GenBank/DDBJ databases">
        <title>Deep metagenomics examines the oral microbiome during advanced dental caries in children, revealing novel taxa and co-occurrences with host molecules.</title>
        <authorList>
            <person name="Baker J.L."/>
            <person name="Morton J.T."/>
            <person name="Dinis M."/>
            <person name="Alvarez R."/>
            <person name="Tran N.C."/>
            <person name="Knight R."/>
            <person name="Edlund A."/>
        </authorList>
    </citation>
    <scope>NUCLEOTIDE SEQUENCE</scope>
    <source>
        <strain evidence="1">JCVI_23_bin.22</strain>
    </source>
</reference>
<dbReference type="Pfam" id="PF07006">
    <property type="entry name" value="DUF1310"/>
    <property type="match status" value="1"/>
</dbReference>
<dbReference type="EMBL" id="JABZYP010000003">
    <property type="protein sequence ID" value="MBF1712356.1"/>
    <property type="molecule type" value="Genomic_DNA"/>
</dbReference>
<dbReference type="PROSITE" id="PS51257">
    <property type="entry name" value="PROKAR_LIPOPROTEIN"/>
    <property type="match status" value="1"/>
</dbReference>
<sequence length="128" mass="13994">MKKVLLILGVVLLGIVLVIGGCKVQEKSQKEQMLEIVKSDEVKELVEQGLKNLDSNSLTDSGIIKTYKIDYNSVKHNPMGGIMITTYVNNDKTLFIKDTINKDSSTGKLKIGGSAISKNLSQLLKGDK</sequence>
<accession>A0A930WFX2</accession>